<dbReference type="EMBL" id="FZQP02004089">
    <property type="protein sequence ID" value="VVC99350.1"/>
    <property type="molecule type" value="Genomic_DNA"/>
</dbReference>
<sequence length="214" mass="24543">MVDRSKLIKAVVQGKPICIFCLSQDISDETEYHIDDEIVVDQEDSQCSIVFWDLLKVTLGEEITNRLTQRDTICLKCAQSSVQSYNFVTNTKTNITKLEKLLDIINNSLETKSSNGNNSIIISLDPYLNIQTLIEKHNLSNQMSALQKLQPEIKKEYSHNTDNSDINKIKSSYPMKTIDMVYDKNDTQNIKCKQCLKNYPSLANLRNHYISVRT</sequence>
<protein>
    <submittedName>
        <fullName evidence="1">Uncharacterized protein</fullName>
    </submittedName>
</protein>
<dbReference type="AlphaFoldDB" id="A0A5E4QPT6"/>
<accession>A0A5E4QPT6</accession>
<reference evidence="1 2" key="1">
    <citation type="submission" date="2017-07" db="EMBL/GenBank/DDBJ databases">
        <authorList>
            <person name="Talla V."/>
            <person name="Backstrom N."/>
        </authorList>
    </citation>
    <scope>NUCLEOTIDE SEQUENCE [LARGE SCALE GENOMIC DNA]</scope>
</reference>
<evidence type="ECO:0000313" key="1">
    <source>
        <dbReference type="EMBL" id="VVC99350.1"/>
    </source>
</evidence>
<keyword evidence="2" id="KW-1185">Reference proteome</keyword>
<proteinExistence type="predicted"/>
<evidence type="ECO:0000313" key="2">
    <source>
        <dbReference type="Proteomes" id="UP000324832"/>
    </source>
</evidence>
<dbReference type="Proteomes" id="UP000324832">
    <property type="component" value="Unassembled WGS sequence"/>
</dbReference>
<name>A0A5E4QPT6_9NEOP</name>
<gene>
    <name evidence="1" type="ORF">LSINAPIS_LOCUS10243</name>
</gene>
<organism evidence="1 2">
    <name type="scientific">Leptidea sinapis</name>
    <dbReference type="NCBI Taxonomy" id="189913"/>
    <lineage>
        <taxon>Eukaryota</taxon>
        <taxon>Metazoa</taxon>
        <taxon>Ecdysozoa</taxon>
        <taxon>Arthropoda</taxon>
        <taxon>Hexapoda</taxon>
        <taxon>Insecta</taxon>
        <taxon>Pterygota</taxon>
        <taxon>Neoptera</taxon>
        <taxon>Endopterygota</taxon>
        <taxon>Lepidoptera</taxon>
        <taxon>Glossata</taxon>
        <taxon>Ditrysia</taxon>
        <taxon>Papilionoidea</taxon>
        <taxon>Pieridae</taxon>
        <taxon>Dismorphiinae</taxon>
        <taxon>Leptidea</taxon>
    </lineage>
</organism>